<evidence type="ECO:0000313" key="1">
    <source>
        <dbReference type="EMBL" id="ETO24367.1"/>
    </source>
</evidence>
<comment type="caution">
    <text evidence="1">The sequence shown here is derived from an EMBL/GenBank/DDBJ whole genome shotgun (WGS) entry which is preliminary data.</text>
</comment>
<gene>
    <name evidence="1" type="ORF">RFI_12789</name>
</gene>
<reference evidence="1 2" key="1">
    <citation type="journal article" date="2013" name="Curr. Biol.">
        <title>The Genome of the Foraminiferan Reticulomyxa filosa.</title>
        <authorList>
            <person name="Glockner G."/>
            <person name="Hulsmann N."/>
            <person name="Schleicher M."/>
            <person name="Noegel A.A."/>
            <person name="Eichinger L."/>
            <person name="Gallinger C."/>
            <person name="Pawlowski J."/>
            <person name="Sierra R."/>
            <person name="Euteneuer U."/>
            <person name="Pillet L."/>
            <person name="Moustafa A."/>
            <person name="Platzer M."/>
            <person name="Groth M."/>
            <person name="Szafranski K."/>
            <person name="Schliwa M."/>
        </authorList>
    </citation>
    <scope>NUCLEOTIDE SEQUENCE [LARGE SCALE GENOMIC DNA]</scope>
</reference>
<accession>X6NGB9</accession>
<organism evidence="1 2">
    <name type="scientific">Reticulomyxa filosa</name>
    <dbReference type="NCBI Taxonomy" id="46433"/>
    <lineage>
        <taxon>Eukaryota</taxon>
        <taxon>Sar</taxon>
        <taxon>Rhizaria</taxon>
        <taxon>Retaria</taxon>
        <taxon>Foraminifera</taxon>
        <taxon>Monothalamids</taxon>
        <taxon>Reticulomyxidae</taxon>
        <taxon>Reticulomyxa</taxon>
    </lineage>
</organism>
<name>X6NGB9_RETFI</name>
<dbReference type="AlphaFoldDB" id="X6NGB9"/>
<dbReference type="EMBL" id="ASPP01009264">
    <property type="protein sequence ID" value="ETO24367.1"/>
    <property type="molecule type" value="Genomic_DNA"/>
</dbReference>
<sequence length="379" mass="43995">MDKLERESLHRAAHAKLLSVRRLQHEIHEGMMRLLKEFHMADELITSNEDVHMLKQEMLSQILTSYFLSGVGDLYALDFLRYDPDAIRSVQRNYEHLIRCTLTLSPSSQQKECHSSYPQLALLLLDILAWKYPDMLFSQTCQQLLQSVLQELEWFGLGHKRHRLDLLFQCLAHCQHHCPHIFDKPSVLSHVLSTAYVAGDTQGLELFEWLMQWKSQLNKEAVDITNVAFLSGTADSNSLLQHWIGILDSLHPSKSATHSFPSLSLSNFSLPLCDADYRSSLFVLLKFFDNHCCDHRRSFRSDVELACCTIQDITRLFQHQQQQQQRSSMSLSDLHYIHDKDVITAINFLLKRIVFRANVNAMSMSMSMQCQCQCQYQYQ</sequence>
<dbReference type="Proteomes" id="UP000023152">
    <property type="component" value="Unassembled WGS sequence"/>
</dbReference>
<proteinExistence type="predicted"/>
<keyword evidence="2" id="KW-1185">Reference proteome</keyword>
<evidence type="ECO:0000313" key="2">
    <source>
        <dbReference type="Proteomes" id="UP000023152"/>
    </source>
</evidence>
<protein>
    <submittedName>
        <fullName evidence="1">Uncharacterized protein</fullName>
    </submittedName>
</protein>